<feature type="transmembrane region" description="Helical" evidence="7">
    <location>
        <begin position="449"/>
        <end position="472"/>
    </location>
</feature>
<feature type="transmembrane region" description="Helical" evidence="7">
    <location>
        <begin position="484"/>
        <end position="509"/>
    </location>
</feature>
<dbReference type="SUPFAM" id="SSF103473">
    <property type="entry name" value="MFS general substrate transporter"/>
    <property type="match status" value="1"/>
</dbReference>
<dbReference type="OMA" id="MHVAQKE"/>
<evidence type="ECO:0000313" key="10">
    <source>
        <dbReference type="Proteomes" id="UP000053201"/>
    </source>
</evidence>
<feature type="transmembrane region" description="Helical" evidence="7">
    <location>
        <begin position="99"/>
        <end position="118"/>
    </location>
</feature>
<keyword evidence="10" id="KW-1185">Reference proteome</keyword>
<dbReference type="VEuPathDB" id="FungiDB:SPPG_01717"/>
<keyword evidence="2" id="KW-0813">Transport</keyword>
<comment type="subcellular location">
    <subcellularLocation>
        <location evidence="1">Membrane</location>
        <topology evidence="1">Multi-pass membrane protein</topology>
    </subcellularLocation>
</comment>
<dbReference type="InterPro" id="IPR001958">
    <property type="entry name" value="Tet-R_TetA/multi-R_MdtG-like"/>
</dbReference>
<dbReference type="InterPro" id="IPR011701">
    <property type="entry name" value="MFS"/>
</dbReference>
<evidence type="ECO:0000313" key="9">
    <source>
        <dbReference type="EMBL" id="KND02628.1"/>
    </source>
</evidence>
<feature type="region of interest" description="Disordered" evidence="6">
    <location>
        <begin position="229"/>
        <end position="254"/>
    </location>
</feature>
<dbReference type="CDD" id="cd17330">
    <property type="entry name" value="MFS_SLC46_TetA_like"/>
    <property type="match status" value="1"/>
</dbReference>
<organism evidence="9 10">
    <name type="scientific">Spizellomyces punctatus (strain DAOM BR117)</name>
    <dbReference type="NCBI Taxonomy" id="645134"/>
    <lineage>
        <taxon>Eukaryota</taxon>
        <taxon>Fungi</taxon>
        <taxon>Fungi incertae sedis</taxon>
        <taxon>Chytridiomycota</taxon>
        <taxon>Chytridiomycota incertae sedis</taxon>
        <taxon>Chytridiomycetes</taxon>
        <taxon>Spizellomycetales</taxon>
        <taxon>Spizellomycetaceae</taxon>
        <taxon>Spizellomyces</taxon>
    </lineage>
</organism>
<protein>
    <recommendedName>
        <fullName evidence="8">Major facilitator superfamily (MFS) profile domain-containing protein</fullName>
    </recommendedName>
</protein>
<keyword evidence="3 7" id="KW-0812">Transmembrane</keyword>
<dbReference type="GO" id="GO:0022857">
    <property type="term" value="F:transmembrane transporter activity"/>
    <property type="evidence" value="ECO:0007669"/>
    <property type="project" value="InterPro"/>
</dbReference>
<dbReference type="OrthoDB" id="419616at2759"/>
<feature type="domain" description="Major facilitator superfamily (MFS) profile" evidence="8">
    <location>
        <begin position="30"/>
        <end position="585"/>
    </location>
</feature>
<evidence type="ECO:0000256" key="1">
    <source>
        <dbReference type="ARBA" id="ARBA00004141"/>
    </source>
</evidence>
<sequence>MADTIVQVTMPDVASVGEGKPKRTPLDWRRMSVVCLVTFVDPLQFGVLLPFIYFMVRDFYPTSTHIGTYVGLITSSFCLAQLVTALPWGWLSDRVGRKWVLVAGLLGNGVFVGLFGVSRTFLQAVLFRMACGALNGNVGVAKSVIGEITDDSNRSLAFSVWETAFGLGGIVGPALGGLLSHPADKIPAFRNVEFFRTHPYFLPCLVCVGLSVFGAVLAIVGFEETLGRGGQKEKEKVEGEGEDGAEKEGEKGLQVSDVRGEILKSAETLLEEGFGGTETTSRRGSSHSVLSIPALPTSRRGSMGSVLPVPPHLPTSRRGSKTSLSFPVPSLGSSHRSSRRASITSIAATAPAPISHRGSIVSADNVKLPKQWTIRSLLTKRILLPVLAYALWALIQVLYDETLSIFAVAPISAHGLGLTSQTLGLALTSAGVIQVFAQAVVYPPCEQRWGLGACLKAAAVGMAVFVFGTGFVGDLTRKGRIAVVVGLVGCLVGRTVAIVFGYISIMIMINNSAPSPSTLGTVHGFGQVACSAARTIGPAFAGLLWTRASTSNLPFPLDFHVPFILMSGIALGCWVLAVVIERRERRAMREATCVELGTASMA</sequence>
<dbReference type="PRINTS" id="PR01035">
    <property type="entry name" value="TCRTETA"/>
</dbReference>
<evidence type="ECO:0000256" key="7">
    <source>
        <dbReference type="SAM" id="Phobius"/>
    </source>
</evidence>
<feature type="transmembrane region" description="Helical" evidence="7">
    <location>
        <begin position="124"/>
        <end position="144"/>
    </location>
</feature>
<feature type="transmembrane region" description="Helical" evidence="7">
    <location>
        <begin position="66"/>
        <end position="87"/>
    </location>
</feature>
<keyword evidence="5 7" id="KW-0472">Membrane</keyword>
<feature type="compositionally biased region" description="Basic and acidic residues" evidence="6">
    <location>
        <begin position="230"/>
        <end position="251"/>
    </location>
</feature>
<dbReference type="Gene3D" id="1.20.1250.20">
    <property type="entry name" value="MFS general substrate transporter like domains"/>
    <property type="match status" value="2"/>
</dbReference>
<dbReference type="PROSITE" id="PS50850">
    <property type="entry name" value="MFS"/>
    <property type="match status" value="1"/>
</dbReference>
<proteinExistence type="predicted"/>
<dbReference type="GO" id="GO:0016020">
    <property type="term" value="C:membrane"/>
    <property type="evidence" value="ECO:0007669"/>
    <property type="project" value="UniProtKB-SubCell"/>
</dbReference>
<evidence type="ECO:0000256" key="6">
    <source>
        <dbReference type="SAM" id="MobiDB-lite"/>
    </source>
</evidence>
<dbReference type="GeneID" id="27685360"/>
<gene>
    <name evidence="9" type="ORF">SPPG_01717</name>
</gene>
<dbReference type="eggNOG" id="KOG2615">
    <property type="taxonomic scope" value="Eukaryota"/>
</dbReference>
<dbReference type="AlphaFoldDB" id="A0A0L0HNK9"/>
<evidence type="ECO:0000256" key="3">
    <source>
        <dbReference type="ARBA" id="ARBA00022692"/>
    </source>
</evidence>
<dbReference type="Pfam" id="PF07690">
    <property type="entry name" value="MFS_1"/>
    <property type="match status" value="1"/>
</dbReference>
<evidence type="ECO:0000256" key="2">
    <source>
        <dbReference type="ARBA" id="ARBA00022448"/>
    </source>
</evidence>
<dbReference type="RefSeq" id="XP_016610667.1">
    <property type="nucleotide sequence ID" value="XM_016750032.1"/>
</dbReference>
<dbReference type="EMBL" id="KQ257452">
    <property type="protein sequence ID" value="KND02628.1"/>
    <property type="molecule type" value="Genomic_DNA"/>
</dbReference>
<evidence type="ECO:0000259" key="8">
    <source>
        <dbReference type="PROSITE" id="PS50850"/>
    </source>
</evidence>
<dbReference type="InParanoid" id="A0A0L0HNK9"/>
<accession>A0A0L0HNK9</accession>
<dbReference type="Proteomes" id="UP000053201">
    <property type="component" value="Unassembled WGS sequence"/>
</dbReference>
<keyword evidence="4 7" id="KW-1133">Transmembrane helix</keyword>
<feature type="transmembrane region" description="Helical" evidence="7">
    <location>
        <begin position="559"/>
        <end position="580"/>
    </location>
</feature>
<feature type="transmembrane region" description="Helical" evidence="7">
    <location>
        <begin position="31"/>
        <end position="54"/>
    </location>
</feature>
<evidence type="ECO:0000256" key="4">
    <source>
        <dbReference type="ARBA" id="ARBA00022989"/>
    </source>
</evidence>
<feature type="compositionally biased region" description="Low complexity" evidence="6">
    <location>
        <begin position="269"/>
        <end position="288"/>
    </location>
</feature>
<feature type="transmembrane region" description="Helical" evidence="7">
    <location>
        <begin position="200"/>
        <end position="222"/>
    </location>
</feature>
<feature type="region of interest" description="Disordered" evidence="6">
    <location>
        <begin position="269"/>
        <end position="337"/>
    </location>
</feature>
<reference evidence="9 10" key="1">
    <citation type="submission" date="2009-08" db="EMBL/GenBank/DDBJ databases">
        <title>The Genome Sequence of Spizellomyces punctatus strain DAOM BR117.</title>
        <authorList>
            <consortium name="The Broad Institute Genome Sequencing Platform"/>
            <person name="Russ C."/>
            <person name="Cuomo C."/>
            <person name="Shea T."/>
            <person name="Young S.K."/>
            <person name="Zeng Q."/>
            <person name="Koehrsen M."/>
            <person name="Haas B."/>
            <person name="Borodovsky M."/>
            <person name="Guigo R."/>
            <person name="Alvarado L."/>
            <person name="Berlin A."/>
            <person name="Bochicchio J."/>
            <person name="Borenstein D."/>
            <person name="Chapman S."/>
            <person name="Chen Z."/>
            <person name="Engels R."/>
            <person name="Freedman E."/>
            <person name="Gellesch M."/>
            <person name="Goldberg J."/>
            <person name="Griggs A."/>
            <person name="Gujja S."/>
            <person name="Heiman D."/>
            <person name="Hepburn T."/>
            <person name="Howarth C."/>
            <person name="Jen D."/>
            <person name="Larson L."/>
            <person name="Lewis B."/>
            <person name="Mehta T."/>
            <person name="Park D."/>
            <person name="Pearson M."/>
            <person name="Roberts A."/>
            <person name="Saif S."/>
            <person name="Shenoy N."/>
            <person name="Sisk P."/>
            <person name="Stolte C."/>
            <person name="Sykes S."/>
            <person name="Thomson T."/>
            <person name="Walk T."/>
            <person name="White J."/>
            <person name="Yandava C."/>
            <person name="Burger G."/>
            <person name="Gray M.W."/>
            <person name="Holland P.W.H."/>
            <person name="King N."/>
            <person name="Lang F.B.F."/>
            <person name="Roger A.J."/>
            <person name="Ruiz-Trillo I."/>
            <person name="Lander E."/>
            <person name="Nusbaum C."/>
        </authorList>
    </citation>
    <scope>NUCLEOTIDE SEQUENCE [LARGE SCALE GENOMIC DNA]</scope>
    <source>
        <strain evidence="9 10">DAOM BR117</strain>
    </source>
</reference>
<dbReference type="PANTHER" id="PTHR23504">
    <property type="entry name" value="MAJOR FACILITATOR SUPERFAMILY DOMAIN-CONTAINING PROTEIN 10"/>
    <property type="match status" value="1"/>
</dbReference>
<evidence type="ECO:0000256" key="5">
    <source>
        <dbReference type="ARBA" id="ARBA00023136"/>
    </source>
</evidence>
<dbReference type="InterPro" id="IPR036259">
    <property type="entry name" value="MFS_trans_sf"/>
</dbReference>
<dbReference type="InterPro" id="IPR020846">
    <property type="entry name" value="MFS_dom"/>
</dbReference>
<dbReference type="PANTHER" id="PTHR23504:SF15">
    <property type="entry name" value="MAJOR FACILITATOR SUPERFAMILY (MFS) PROFILE DOMAIN-CONTAINING PROTEIN"/>
    <property type="match status" value="1"/>
</dbReference>
<feature type="transmembrane region" description="Helical" evidence="7">
    <location>
        <begin position="156"/>
        <end position="180"/>
    </location>
</feature>
<name>A0A0L0HNK9_SPIPD</name>
<feature type="transmembrane region" description="Helical" evidence="7">
    <location>
        <begin position="382"/>
        <end position="399"/>
    </location>
</feature>